<evidence type="ECO:0000313" key="2">
    <source>
        <dbReference type="Proteomes" id="UP000825935"/>
    </source>
</evidence>
<name>A0A8T2TY55_CERRI</name>
<dbReference type="AlphaFoldDB" id="A0A8T2TY55"/>
<accession>A0A8T2TY55</accession>
<gene>
    <name evidence="1" type="ORF">KP509_09G001200</name>
</gene>
<proteinExistence type="predicted"/>
<organism evidence="1 2">
    <name type="scientific">Ceratopteris richardii</name>
    <name type="common">Triangle waterfern</name>
    <dbReference type="NCBI Taxonomy" id="49495"/>
    <lineage>
        <taxon>Eukaryota</taxon>
        <taxon>Viridiplantae</taxon>
        <taxon>Streptophyta</taxon>
        <taxon>Embryophyta</taxon>
        <taxon>Tracheophyta</taxon>
        <taxon>Polypodiopsida</taxon>
        <taxon>Polypodiidae</taxon>
        <taxon>Polypodiales</taxon>
        <taxon>Pteridineae</taxon>
        <taxon>Pteridaceae</taxon>
        <taxon>Parkerioideae</taxon>
        <taxon>Ceratopteris</taxon>
    </lineage>
</organism>
<keyword evidence="2" id="KW-1185">Reference proteome</keyword>
<dbReference type="Proteomes" id="UP000825935">
    <property type="component" value="Chromosome 9"/>
</dbReference>
<dbReference type="EMBL" id="CM035414">
    <property type="protein sequence ID" value="KAH7428427.1"/>
    <property type="molecule type" value="Genomic_DNA"/>
</dbReference>
<dbReference type="OrthoDB" id="10628759at2759"/>
<dbReference type="PROSITE" id="PS51257">
    <property type="entry name" value="PROKAR_LIPOPROTEIN"/>
    <property type="match status" value="1"/>
</dbReference>
<comment type="caution">
    <text evidence="1">The sequence shown here is derived from an EMBL/GenBank/DDBJ whole genome shotgun (WGS) entry which is preliminary data.</text>
</comment>
<protein>
    <submittedName>
        <fullName evidence="1">Uncharacterized protein</fullName>
    </submittedName>
</protein>
<reference evidence="1" key="1">
    <citation type="submission" date="2021-08" db="EMBL/GenBank/DDBJ databases">
        <title>WGS assembly of Ceratopteris richardii.</title>
        <authorList>
            <person name="Marchant D.B."/>
            <person name="Chen G."/>
            <person name="Jenkins J."/>
            <person name="Shu S."/>
            <person name="Leebens-Mack J."/>
            <person name="Grimwood J."/>
            <person name="Schmutz J."/>
            <person name="Soltis P."/>
            <person name="Soltis D."/>
            <person name="Chen Z.-H."/>
        </authorList>
    </citation>
    <scope>NUCLEOTIDE SEQUENCE</scope>
    <source>
        <strain evidence="1">Whitten #5841</strain>
        <tissue evidence="1">Leaf</tissue>
    </source>
</reference>
<evidence type="ECO:0000313" key="1">
    <source>
        <dbReference type="EMBL" id="KAH7428427.1"/>
    </source>
</evidence>
<sequence length="202" mass="22386">MTCRSLPFLSSMCSFRQGYSPTGVVGCCRNYGARAFRLVLPSTPRCDNRGTYSPAAIGISDSHLRRTLISSLLCYGMQTPQGKTLLAMVDEGLPQDAIEQSASVQLDTLLPVRSLTSLSYNQDVQPSKGMLQRRIEEVKSKEKDEIVQEIIYALVASKLLSAISRTPEEDASHLHSSLCSSIHPLSIQDVLIMQQRQQLQWP</sequence>